<reference evidence="2" key="1">
    <citation type="journal article" date="2014" name="Int. J. Syst. Evol. Microbiol.">
        <title>Complete genome sequence of Corynebacterium casei LMG S-19264T (=DSM 44701T), isolated from a smear-ripened cheese.</title>
        <authorList>
            <consortium name="US DOE Joint Genome Institute (JGI-PGF)"/>
            <person name="Walter F."/>
            <person name="Albersmeier A."/>
            <person name="Kalinowski J."/>
            <person name="Ruckert C."/>
        </authorList>
    </citation>
    <scope>NUCLEOTIDE SEQUENCE</scope>
    <source>
        <strain evidence="2">JCM 14371</strain>
    </source>
</reference>
<accession>A0A917UPH6</accession>
<gene>
    <name evidence="2" type="ORF">GCM10008939_15720</name>
</gene>
<dbReference type="PROSITE" id="PS51257">
    <property type="entry name" value="PROKAR_LIPOPROTEIN"/>
    <property type="match status" value="1"/>
</dbReference>
<evidence type="ECO:0008006" key="4">
    <source>
        <dbReference type="Google" id="ProtNLM"/>
    </source>
</evidence>
<evidence type="ECO:0000313" key="3">
    <source>
        <dbReference type="Proteomes" id="UP000635726"/>
    </source>
</evidence>
<proteinExistence type="predicted"/>
<keyword evidence="3" id="KW-1185">Reference proteome</keyword>
<feature type="signal peptide" evidence="1">
    <location>
        <begin position="1"/>
        <end position="24"/>
    </location>
</feature>
<dbReference type="RefSeq" id="WP_188961995.1">
    <property type="nucleotide sequence ID" value="NZ_BMOE01000004.1"/>
</dbReference>
<sequence length="162" mass="16644">MTRHLPLLAVLLLASCAPTLSGSAAGRIVNVRTGDEGRLTFIGGFRDRATLPGDPDNVTVTVGGRTYSGTYTVLGNGRPNLGVSVGFGTGFGWGGADTVFGRASFGDRPAPTFTRPGNLVARTTPATGDTAQTLTCTFQADANDHGIGSCQDSLGASYTLQF</sequence>
<evidence type="ECO:0000313" key="2">
    <source>
        <dbReference type="EMBL" id="GGJ72206.1"/>
    </source>
</evidence>
<dbReference type="AlphaFoldDB" id="A0A917UPH6"/>
<name>A0A917UPH6_9DEIO</name>
<dbReference type="EMBL" id="BMOE01000004">
    <property type="protein sequence ID" value="GGJ72206.1"/>
    <property type="molecule type" value="Genomic_DNA"/>
</dbReference>
<reference evidence="2" key="2">
    <citation type="submission" date="2020-09" db="EMBL/GenBank/DDBJ databases">
        <authorList>
            <person name="Sun Q."/>
            <person name="Ohkuma M."/>
        </authorList>
    </citation>
    <scope>NUCLEOTIDE SEQUENCE</scope>
    <source>
        <strain evidence="2">JCM 14371</strain>
    </source>
</reference>
<keyword evidence="1" id="KW-0732">Signal</keyword>
<evidence type="ECO:0000256" key="1">
    <source>
        <dbReference type="SAM" id="SignalP"/>
    </source>
</evidence>
<dbReference type="Proteomes" id="UP000635726">
    <property type="component" value="Unassembled WGS sequence"/>
</dbReference>
<feature type="chain" id="PRO_5038093386" description="Lipoprotein" evidence="1">
    <location>
        <begin position="25"/>
        <end position="162"/>
    </location>
</feature>
<organism evidence="2 3">
    <name type="scientific">Deinococcus aquiradiocola</name>
    <dbReference type="NCBI Taxonomy" id="393059"/>
    <lineage>
        <taxon>Bacteria</taxon>
        <taxon>Thermotogati</taxon>
        <taxon>Deinococcota</taxon>
        <taxon>Deinococci</taxon>
        <taxon>Deinococcales</taxon>
        <taxon>Deinococcaceae</taxon>
        <taxon>Deinococcus</taxon>
    </lineage>
</organism>
<comment type="caution">
    <text evidence="2">The sequence shown here is derived from an EMBL/GenBank/DDBJ whole genome shotgun (WGS) entry which is preliminary data.</text>
</comment>
<protein>
    <recommendedName>
        <fullName evidence="4">Lipoprotein</fullName>
    </recommendedName>
</protein>